<reference evidence="2" key="1">
    <citation type="journal article" date="2022" name="Mol. Ecol. Resour.">
        <title>The genomes of chicory, endive, great burdock and yacon provide insights into Asteraceae palaeo-polyploidization history and plant inulin production.</title>
        <authorList>
            <person name="Fan W."/>
            <person name="Wang S."/>
            <person name="Wang H."/>
            <person name="Wang A."/>
            <person name="Jiang F."/>
            <person name="Liu H."/>
            <person name="Zhao H."/>
            <person name="Xu D."/>
            <person name="Zhang Y."/>
        </authorList>
    </citation>
    <scope>NUCLEOTIDE SEQUENCE [LARGE SCALE GENOMIC DNA]</scope>
    <source>
        <strain evidence="2">cv. Niubang</strain>
    </source>
</reference>
<reference evidence="1 2" key="2">
    <citation type="journal article" date="2022" name="Mol. Ecol. Resour.">
        <title>The genomes of chicory, endive, great burdock and yacon provide insights into Asteraceae paleo-polyploidization history and plant inulin production.</title>
        <authorList>
            <person name="Fan W."/>
            <person name="Wang S."/>
            <person name="Wang H."/>
            <person name="Wang A."/>
            <person name="Jiang F."/>
            <person name="Liu H."/>
            <person name="Zhao H."/>
            <person name="Xu D."/>
            <person name="Zhang Y."/>
        </authorList>
    </citation>
    <scope>NUCLEOTIDE SEQUENCE [LARGE SCALE GENOMIC DNA]</scope>
    <source>
        <strain evidence="2">cv. Niubang</strain>
    </source>
</reference>
<evidence type="ECO:0000313" key="2">
    <source>
        <dbReference type="Proteomes" id="UP001055879"/>
    </source>
</evidence>
<sequence>MKYFMFGSFSETLIASNFYDVAEIEMQGGGREAERDVACFFRSYSESFVGYGGRGAVGRLGDANRHARCRYIEERKRGPCPLEAAGSAHG</sequence>
<protein>
    <submittedName>
        <fullName evidence="1">Uncharacterized protein</fullName>
    </submittedName>
</protein>
<organism evidence="1 2">
    <name type="scientific">Arctium lappa</name>
    <name type="common">Greater burdock</name>
    <name type="synonym">Lappa major</name>
    <dbReference type="NCBI Taxonomy" id="4217"/>
    <lineage>
        <taxon>Eukaryota</taxon>
        <taxon>Viridiplantae</taxon>
        <taxon>Streptophyta</taxon>
        <taxon>Embryophyta</taxon>
        <taxon>Tracheophyta</taxon>
        <taxon>Spermatophyta</taxon>
        <taxon>Magnoliopsida</taxon>
        <taxon>eudicotyledons</taxon>
        <taxon>Gunneridae</taxon>
        <taxon>Pentapetalae</taxon>
        <taxon>asterids</taxon>
        <taxon>campanulids</taxon>
        <taxon>Asterales</taxon>
        <taxon>Asteraceae</taxon>
        <taxon>Carduoideae</taxon>
        <taxon>Cardueae</taxon>
        <taxon>Arctiinae</taxon>
        <taxon>Arctium</taxon>
    </lineage>
</organism>
<keyword evidence="2" id="KW-1185">Reference proteome</keyword>
<evidence type="ECO:0000313" key="1">
    <source>
        <dbReference type="EMBL" id="KAI3681827.1"/>
    </source>
</evidence>
<proteinExistence type="predicted"/>
<accession>A0ACB8YA74</accession>
<dbReference type="Proteomes" id="UP001055879">
    <property type="component" value="Linkage Group LG13"/>
</dbReference>
<name>A0ACB8YA74_ARCLA</name>
<comment type="caution">
    <text evidence="1">The sequence shown here is derived from an EMBL/GenBank/DDBJ whole genome shotgun (WGS) entry which is preliminary data.</text>
</comment>
<gene>
    <name evidence="1" type="ORF">L6452_36632</name>
</gene>
<dbReference type="EMBL" id="CM042059">
    <property type="protein sequence ID" value="KAI3681827.1"/>
    <property type="molecule type" value="Genomic_DNA"/>
</dbReference>